<feature type="non-terminal residue" evidence="1">
    <location>
        <position position="111"/>
    </location>
</feature>
<dbReference type="InterPro" id="IPR029063">
    <property type="entry name" value="SAM-dependent_MTases_sf"/>
</dbReference>
<organism evidence="1">
    <name type="scientific">marine sediment metagenome</name>
    <dbReference type="NCBI Taxonomy" id="412755"/>
    <lineage>
        <taxon>unclassified sequences</taxon>
        <taxon>metagenomes</taxon>
        <taxon>ecological metagenomes</taxon>
    </lineage>
</organism>
<sequence length="111" mass="12651">MTTWHIIESELIEWLKSYDGPRYQAVLSDPPYALISITKRFGKDGSAPAQEGSDGRYSRLSGGFMGQKWDGFESLQHYQEWIAEWSALLIEKALYPGAVCMFFGGTRTFHH</sequence>
<protein>
    <recommendedName>
        <fullName evidence="2">DNA methylase N-4/N-6 domain-containing protein</fullName>
    </recommendedName>
</protein>
<dbReference type="PROSITE" id="PS00092">
    <property type="entry name" value="N6_MTASE"/>
    <property type="match status" value="1"/>
</dbReference>
<gene>
    <name evidence="1" type="ORF">LCGC14_2436670</name>
</gene>
<name>A0A0F9EEA5_9ZZZZ</name>
<evidence type="ECO:0008006" key="2">
    <source>
        <dbReference type="Google" id="ProtNLM"/>
    </source>
</evidence>
<dbReference type="GO" id="GO:0008168">
    <property type="term" value="F:methyltransferase activity"/>
    <property type="evidence" value="ECO:0007669"/>
    <property type="project" value="InterPro"/>
</dbReference>
<proteinExistence type="predicted"/>
<dbReference type="InterPro" id="IPR002052">
    <property type="entry name" value="DNA_methylase_N6_adenine_CS"/>
</dbReference>
<dbReference type="SUPFAM" id="SSF53335">
    <property type="entry name" value="S-adenosyl-L-methionine-dependent methyltransferases"/>
    <property type="match status" value="1"/>
</dbReference>
<dbReference type="Gene3D" id="3.40.50.150">
    <property type="entry name" value="Vaccinia Virus protein VP39"/>
    <property type="match status" value="1"/>
</dbReference>
<comment type="caution">
    <text evidence="1">The sequence shown here is derived from an EMBL/GenBank/DDBJ whole genome shotgun (WGS) entry which is preliminary data.</text>
</comment>
<dbReference type="AlphaFoldDB" id="A0A0F9EEA5"/>
<accession>A0A0F9EEA5</accession>
<dbReference type="GO" id="GO:0032259">
    <property type="term" value="P:methylation"/>
    <property type="evidence" value="ECO:0007669"/>
    <property type="project" value="InterPro"/>
</dbReference>
<dbReference type="EMBL" id="LAZR01037399">
    <property type="protein sequence ID" value="KKL22318.1"/>
    <property type="molecule type" value="Genomic_DNA"/>
</dbReference>
<reference evidence="1" key="1">
    <citation type="journal article" date="2015" name="Nature">
        <title>Complex archaea that bridge the gap between prokaryotes and eukaryotes.</title>
        <authorList>
            <person name="Spang A."/>
            <person name="Saw J.H."/>
            <person name="Jorgensen S.L."/>
            <person name="Zaremba-Niedzwiedzka K."/>
            <person name="Martijn J."/>
            <person name="Lind A.E."/>
            <person name="van Eijk R."/>
            <person name="Schleper C."/>
            <person name="Guy L."/>
            <person name="Ettema T.J."/>
        </authorList>
    </citation>
    <scope>NUCLEOTIDE SEQUENCE</scope>
</reference>
<evidence type="ECO:0000313" key="1">
    <source>
        <dbReference type="EMBL" id="KKL22318.1"/>
    </source>
</evidence>
<dbReference type="GO" id="GO:0003676">
    <property type="term" value="F:nucleic acid binding"/>
    <property type="evidence" value="ECO:0007669"/>
    <property type="project" value="InterPro"/>
</dbReference>